<dbReference type="AlphaFoldDB" id="A0A9D4J0P1"/>
<comment type="caution">
    <text evidence="1">The sequence shown here is derived from an EMBL/GenBank/DDBJ whole genome shotgun (WGS) entry which is preliminary data.</text>
</comment>
<evidence type="ECO:0000313" key="1">
    <source>
        <dbReference type="EMBL" id="KAH3791599.1"/>
    </source>
</evidence>
<gene>
    <name evidence="1" type="ORF">DPMN_145087</name>
</gene>
<organism evidence="1 2">
    <name type="scientific">Dreissena polymorpha</name>
    <name type="common">Zebra mussel</name>
    <name type="synonym">Mytilus polymorpha</name>
    <dbReference type="NCBI Taxonomy" id="45954"/>
    <lineage>
        <taxon>Eukaryota</taxon>
        <taxon>Metazoa</taxon>
        <taxon>Spiralia</taxon>
        <taxon>Lophotrochozoa</taxon>
        <taxon>Mollusca</taxon>
        <taxon>Bivalvia</taxon>
        <taxon>Autobranchia</taxon>
        <taxon>Heteroconchia</taxon>
        <taxon>Euheterodonta</taxon>
        <taxon>Imparidentia</taxon>
        <taxon>Neoheterodontei</taxon>
        <taxon>Myida</taxon>
        <taxon>Dreissenoidea</taxon>
        <taxon>Dreissenidae</taxon>
        <taxon>Dreissena</taxon>
    </lineage>
</organism>
<dbReference type="Proteomes" id="UP000828390">
    <property type="component" value="Unassembled WGS sequence"/>
</dbReference>
<accession>A0A9D4J0P1</accession>
<reference evidence="1" key="1">
    <citation type="journal article" date="2019" name="bioRxiv">
        <title>The Genome of the Zebra Mussel, Dreissena polymorpha: A Resource for Invasive Species Research.</title>
        <authorList>
            <person name="McCartney M.A."/>
            <person name="Auch B."/>
            <person name="Kono T."/>
            <person name="Mallez S."/>
            <person name="Zhang Y."/>
            <person name="Obille A."/>
            <person name="Becker A."/>
            <person name="Abrahante J.E."/>
            <person name="Garbe J."/>
            <person name="Badalamenti J.P."/>
            <person name="Herman A."/>
            <person name="Mangelson H."/>
            <person name="Liachko I."/>
            <person name="Sullivan S."/>
            <person name="Sone E.D."/>
            <person name="Koren S."/>
            <person name="Silverstein K.A.T."/>
            <person name="Beckman K.B."/>
            <person name="Gohl D.M."/>
        </authorList>
    </citation>
    <scope>NUCLEOTIDE SEQUENCE</scope>
    <source>
        <strain evidence="1">Duluth1</strain>
        <tissue evidence="1">Whole animal</tissue>
    </source>
</reference>
<reference evidence="1" key="2">
    <citation type="submission" date="2020-11" db="EMBL/GenBank/DDBJ databases">
        <authorList>
            <person name="McCartney M.A."/>
            <person name="Auch B."/>
            <person name="Kono T."/>
            <person name="Mallez S."/>
            <person name="Becker A."/>
            <person name="Gohl D.M."/>
            <person name="Silverstein K.A.T."/>
            <person name="Koren S."/>
            <person name="Bechman K.B."/>
            <person name="Herman A."/>
            <person name="Abrahante J.E."/>
            <person name="Garbe J."/>
        </authorList>
    </citation>
    <scope>NUCLEOTIDE SEQUENCE</scope>
    <source>
        <strain evidence="1">Duluth1</strain>
        <tissue evidence="1">Whole animal</tissue>
    </source>
</reference>
<protein>
    <submittedName>
        <fullName evidence="1">Uncharacterized protein</fullName>
    </submittedName>
</protein>
<sequence>MTHFNLRGDFIGTNVMTRKTAPWRSCFSRNRKHFRNSAKISFEQMILPKFREDWTVITERRTDNANSISLCIWWGITRFYYSHITKTASTLATMVFNRPELCSNSAQICEKCLTPWRPYIIRTNVLTTLVLTRKTASPPGDIISANVLTKFHEDSTTNVTS</sequence>
<proteinExistence type="predicted"/>
<evidence type="ECO:0000313" key="2">
    <source>
        <dbReference type="Proteomes" id="UP000828390"/>
    </source>
</evidence>
<dbReference type="EMBL" id="JAIWYP010000007">
    <property type="protein sequence ID" value="KAH3791599.1"/>
    <property type="molecule type" value="Genomic_DNA"/>
</dbReference>
<name>A0A9D4J0P1_DREPO</name>
<keyword evidence="2" id="KW-1185">Reference proteome</keyword>